<name>A0AAV9WQF9_9PEZI</name>
<dbReference type="Proteomes" id="UP001370758">
    <property type="component" value="Unassembled WGS sequence"/>
</dbReference>
<proteinExistence type="predicted"/>
<evidence type="ECO:0000313" key="2">
    <source>
        <dbReference type="Proteomes" id="UP001370758"/>
    </source>
</evidence>
<dbReference type="EMBL" id="JAVHJL010000001">
    <property type="protein sequence ID" value="KAK6512504.1"/>
    <property type="molecule type" value="Genomic_DNA"/>
</dbReference>
<evidence type="ECO:0000313" key="1">
    <source>
        <dbReference type="EMBL" id="KAK6512504.1"/>
    </source>
</evidence>
<comment type="caution">
    <text evidence="1">The sequence shown here is derived from an EMBL/GenBank/DDBJ whole genome shotgun (WGS) entry which is preliminary data.</text>
</comment>
<protein>
    <submittedName>
        <fullName evidence="1">Uncharacterized protein</fullName>
    </submittedName>
</protein>
<dbReference type="AlphaFoldDB" id="A0AAV9WQF9"/>
<sequence>MGGHPLKATFKPSHSSSRFPFGGIKTVVPMMDIVHTIDTKRSIYSFKSIRHVVNNELYQIETLVSQGQGCKADILALSILGDKLRKQYQNYLACGDPILKEDYDDYEMNITARTLFPGVSSSIQWVLDNFDGFDEASSKCGTLEEIPSFRNRVDDRGYSSYAVSTVFERLRQYREDVLGTTAASSTTEWTDGLINCDGWDPERTFPSASMGFIQLQKSSPGNPARRRLVGTYRGRSHNQTIEIELPHNYEYVHFVNDYGFPFVGFDPQGNTVHWTTKTYKEFNRAGILPGVADWVKLDIDPEHRPARPGKFDGGFILADRTGIYHATRTSLSLEVVKWSLPKPGTASGWGSDVRAWKARHFYSFEKEDIKGVLSNFQVHNDILYWLQDGILVCSSGGMNEAIFDLGGRYSIKRTSISPRVLYNSPIKDYHITPDGALFVVSENSFVEYSPVPHPKVEEFKGAVDGFVDKHGDVTTTPFKNWVKTVWPKKMAKNMTWKSLDTGFDKIEEIASAGYPMHIVVFRCSENLKVFKTNDLIEVEPSDDVTKTPYEWERDLERKLERRKEYQGKFMVGFAVNNSKYL</sequence>
<keyword evidence="2" id="KW-1185">Reference proteome</keyword>
<gene>
    <name evidence="1" type="ORF">TWF481_001388</name>
</gene>
<accession>A0AAV9WQF9</accession>
<organism evidence="1 2">
    <name type="scientific">Arthrobotrys musiformis</name>
    <dbReference type="NCBI Taxonomy" id="47236"/>
    <lineage>
        <taxon>Eukaryota</taxon>
        <taxon>Fungi</taxon>
        <taxon>Dikarya</taxon>
        <taxon>Ascomycota</taxon>
        <taxon>Pezizomycotina</taxon>
        <taxon>Orbiliomycetes</taxon>
        <taxon>Orbiliales</taxon>
        <taxon>Orbiliaceae</taxon>
        <taxon>Arthrobotrys</taxon>
    </lineage>
</organism>
<reference evidence="1 2" key="1">
    <citation type="submission" date="2023-08" db="EMBL/GenBank/DDBJ databases">
        <authorList>
            <person name="Palmer J.M."/>
        </authorList>
    </citation>
    <scope>NUCLEOTIDE SEQUENCE [LARGE SCALE GENOMIC DNA]</scope>
    <source>
        <strain evidence="1 2">TWF481</strain>
    </source>
</reference>